<evidence type="ECO:0000259" key="10">
    <source>
        <dbReference type="SMART" id="SM00382"/>
    </source>
</evidence>
<dbReference type="FunFam" id="3.40.50.300:FF:002568">
    <property type="entry name" value="Cell division protein (FtsH)"/>
    <property type="match status" value="1"/>
</dbReference>
<organism evidence="12 13">
    <name type="scientific">Siminovitchia terrae</name>
    <name type="common">Bacillus terrae</name>
    <dbReference type="NCBI Taxonomy" id="1914933"/>
    <lineage>
        <taxon>Bacteria</taxon>
        <taxon>Bacillati</taxon>
        <taxon>Bacillota</taxon>
        <taxon>Bacilli</taxon>
        <taxon>Bacillales</taxon>
        <taxon>Bacillaceae</taxon>
        <taxon>Siminovitchia</taxon>
    </lineage>
</organism>
<dbReference type="SUPFAM" id="SSF52540">
    <property type="entry name" value="P-loop containing nucleoside triphosphate hydrolases"/>
    <property type="match status" value="1"/>
</dbReference>
<dbReference type="Pfam" id="PF17862">
    <property type="entry name" value="AAA_lid_3"/>
    <property type="match status" value="1"/>
</dbReference>
<protein>
    <submittedName>
        <fullName evidence="12">AAA family ATPase</fullName>
    </submittedName>
    <submittedName>
        <fullName evidence="11">ATP-dependent zinc metalloprotease FtsH</fullName>
    </submittedName>
</protein>
<feature type="coiled-coil region" evidence="8">
    <location>
        <begin position="513"/>
        <end position="548"/>
    </location>
</feature>
<keyword evidence="4" id="KW-0479">Metal-binding</keyword>
<dbReference type="GO" id="GO:0016887">
    <property type="term" value="F:ATP hydrolysis activity"/>
    <property type="evidence" value="ECO:0007669"/>
    <property type="project" value="InterPro"/>
</dbReference>
<evidence type="ECO:0000256" key="2">
    <source>
        <dbReference type="ARBA" id="ARBA00010044"/>
    </source>
</evidence>
<keyword evidence="8" id="KW-0175">Coiled coil</keyword>
<dbReference type="SUPFAM" id="SSF140990">
    <property type="entry name" value="FtsH protease domain-like"/>
    <property type="match status" value="1"/>
</dbReference>
<dbReference type="Pfam" id="PF00004">
    <property type="entry name" value="AAA"/>
    <property type="match status" value="1"/>
</dbReference>
<comment type="cofactor">
    <cofactor evidence="1">
        <name>Zn(2+)</name>
        <dbReference type="ChEBI" id="CHEBI:29105"/>
    </cofactor>
</comment>
<feature type="transmembrane region" description="Helical" evidence="9">
    <location>
        <begin position="12"/>
        <end position="30"/>
    </location>
</feature>
<dbReference type="GO" id="GO:0046872">
    <property type="term" value="F:metal ion binding"/>
    <property type="evidence" value="ECO:0007669"/>
    <property type="project" value="UniProtKB-KW"/>
</dbReference>
<comment type="caution">
    <text evidence="12">The sequence shown here is derived from an EMBL/GenBank/DDBJ whole genome shotgun (WGS) entry which is preliminary data.</text>
</comment>
<evidence type="ECO:0000256" key="9">
    <source>
        <dbReference type="SAM" id="Phobius"/>
    </source>
</evidence>
<reference evidence="12 13" key="1">
    <citation type="submission" date="2018-12" db="EMBL/GenBank/DDBJ databases">
        <authorList>
            <person name="Sun L."/>
            <person name="Chen Z."/>
        </authorList>
    </citation>
    <scope>NUCLEOTIDE SEQUENCE [LARGE SCALE GENOMIC DNA]</scope>
    <source>
        <strain evidence="12 13">LMG 29736</strain>
    </source>
</reference>
<dbReference type="PANTHER" id="PTHR23076">
    <property type="entry name" value="METALLOPROTEASE M41 FTSH"/>
    <property type="match status" value="1"/>
</dbReference>
<keyword evidence="7 11" id="KW-0482">Metalloprotease</keyword>
<comment type="similarity">
    <text evidence="2">In the C-terminal section; belongs to the peptidase M41 family.</text>
</comment>
<evidence type="ECO:0000256" key="6">
    <source>
        <dbReference type="ARBA" id="ARBA00022833"/>
    </source>
</evidence>
<evidence type="ECO:0000256" key="1">
    <source>
        <dbReference type="ARBA" id="ARBA00001947"/>
    </source>
</evidence>
<keyword evidence="9" id="KW-1133">Transmembrane helix</keyword>
<evidence type="ECO:0000256" key="4">
    <source>
        <dbReference type="ARBA" id="ARBA00022723"/>
    </source>
</evidence>
<dbReference type="Gene3D" id="1.10.8.60">
    <property type="match status" value="1"/>
</dbReference>
<dbReference type="InterPro" id="IPR003593">
    <property type="entry name" value="AAA+_ATPase"/>
</dbReference>
<dbReference type="InterPro" id="IPR000642">
    <property type="entry name" value="Peptidase_M41"/>
</dbReference>
<reference evidence="11 14" key="2">
    <citation type="submission" date="2021-03" db="EMBL/GenBank/DDBJ databases">
        <title>Antimicrobial resistance genes in bacteria isolated from Japanese honey, and their potential for conferring macrolide and lincosamide resistance in the American foulbrood pathogen Paenibacillus larvae.</title>
        <authorList>
            <person name="Okamoto M."/>
            <person name="Kumagai M."/>
            <person name="Kanamori H."/>
            <person name="Takamatsu D."/>
        </authorList>
    </citation>
    <scope>NUCLEOTIDE SEQUENCE [LARGE SCALE GENOMIC DNA]</scope>
    <source>
        <strain evidence="11 14">J6TS1</strain>
    </source>
</reference>
<keyword evidence="9" id="KW-0472">Membrane</keyword>
<dbReference type="GO" id="GO:0006508">
    <property type="term" value="P:proteolysis"/>
    <property type="evidence" value="ECO:0007669"/>
    <property type="project" value="UniProtKB-KW"/>
</dbReference>
<dbReference type="InterPro" id="IPR027417">
    <property type="entry name" value="P-loop_NTPase"/>
</dbReference>
<accession>A0A429X3C1</accession>
<dbReference type="InterPro" id="IPR003959">
    <property type="entry name" value="ATPase_AAA_core"/>
</dbReference>
<feature type="domain" description="AAA+ ATPase" evidence="10">
    <location>
        <begin position="184"/>
        <end position="320"/>
    </location>
</feature>
<keyword evidence="9" id="KW-0812">Transmembrane</keyword>
<evidence type="ECO:0000256" key="7">
    <source>
        <dbReference type="ARBA" id="ARBA00023049"/>
    </source>
</evidence>
<feature type="transmembrane region" description="Helical" evidence="9">
    <location>
        <begin position="105"/>
        <end position="125"/>
    </location>
</feature>
<dbReference type="GO" id="GO:0004176">
    <property type="term" value="F:ATP-dependent peptidase activity"/>
    <property type="evidence" value="ECO:0007669"/>
    <property type="project" value="InterPro"/>
</dbReference>
<dbReference type="Gene3D" id="3.40.50.300">
    <property type="entry name" value="P-loop containing nucleotide triphosphate hydrolases"/>
    <property type="match status" value="1"/>
</dbReference>
<dbReference type="PROSITE" id="PS51257">
    <property type="entry name" value="PROKAR_LIPOPROTEIN"/>
    <property type="match status" value="1"/>
</dbReference>
<keyword evidence="3" id="KW-0645">Protease</keyword>
<dbReference type="EMBL" id="QYTW02000027">
    <property type="protein sequence ID" value="RST57878.1"/>
    <property type="molecule type" value="Genomic_DNA"/>
</dbReference>
<evidence type="ECO:0000313" key="11">
    <source>
        <dbReference type="EMBL" id="GIN98282.1"/>
    </source>
</evidence>
<dbReference type="PANTHER" id="PTHR23076:SF97">
    <property type="entry name" value="ATP-DEPENDENT ZINC METALLOPROTEASE YME1L1"/>
    <property type="match status" value="1"/>
</dbReference>
<dbReference type="AlphaFoldDB" id="A0A429X3C1"/>
<dbReference type="Proteomes" id="UP000287296">
    <property type="component" value="Unassembled WGS sequence"/>
</dbReference>
<dbReference type="RefSeq" id="WP_120117980.1">
    <property type="nucleotide sequence ID" value="NZ_BORI01000011.1"/>
</dbReference>
<keyword evidence="6" id="KW-0862">Zinc</keyword>
<evidence type="ECO:0000256" key="8">
    <source>
        <dbReference type="SAM" id="Coils"/>
    </source>
</evidence>
<keyword evidence="5" id="KW-0378">Hydrolase</keyword>
<gene>
    <name evidence="11" type="primary">ftsH_1</name>
    <name evidence="12" type="ORF">D5F11_020470</name>
    <name evidence="11" type="ORF">J6TS1_41520</name>
</gene>
<dbReference type="OrthoDB" id="9809379at2"/>
<keyword evidence="14" id="KW-1185">Reference proteome</keyword>
<evidence type="ECO:0000313" key="14">
    <source>
        <dbReference type="Proteomes" id="UP000680670"/>
    </source>
</evidence>
<evidence type="ECO:0000313" key="13">
    <source>
        <dbReference type="Proteomes" id="UP000287296"/>
    </source>
</evidence>
<evidence type="ECO:0000313" key="12">
    <source>
        <dbReference type="EMBL" id="RST57878.1"/>
    </source>
</evidence>
<dbReference type="SMART" id="SM00382">
    <property type="entry name" value="AAA"/>
    <property type="match status" value="1"/>
</dbReference>
<dbReference type="InterPro" id="IPR041569">
    <property type="entry name" value="AAA_lid_3"/>
</dbReference>
<dbReference type="Gene3D" id="1.20.58.760">
    <property type="entry name" value="Peptidase M41"/>
    <property type="match status" value="1"/>
</dbReference>
<proteinExistence type="inferred from homology"/>
<evidence type="ECO:0000256" key="3">
    <source>
        <dbReference type="ARBA" id="ARBA00022670"/>
    </source>
</evidence>
<dbReference type="InterPro" id="IPR037219">
    <property type="entry name" value="Peptidase_M41-like"/>
</dbReference>
<dbReference type="Pfam" id="PF01434">
    <property type="entry name" value="Peptidase_M41"/>
    <property type="match status" value="1"/>
</dbReference>
<dbReference type="GO" id="GO:0004222">
    <property type="term" value="F:metalloendopeptidase activity"/>
    <property type="evidence" value="ECO:0007669"/>
    <property type="project" value="InterPro"/>
</dbReference>
<evidence type="ECO:0000256" key="5">
    <source>
        <dbReference type="ARBA" id="ARBA00022801"/>
    </source>
</evidence>
<dbReference type="EMBL" id="BORJ01000013">
    <property type="protein sequence ID" value="GIN98282.1"/>
    <property type="molecule type" value="Genomic_DNA"/>
</dbReference>
<dbReference type="GO" id="GO:0005524">
    <property type="term" value="F:ATP binding"/>
    <property type="evidence" value="ECO:0007669"/>
    <property type="project" value="InterPro"/>
</dbReference>
<name>A0A429X3C1_SIMTE</name>
<sequence>MKPNSKFTTKIVPLAIGLIVIVAACIVWAVQTMDKGTVIPFSKMEDTIKAQSGELVSLKETSDGTLYLKTPDGKFISHVRPNSQMVEKLVETYHIDYKYSNGSQAGNWVVGGLIILMAGAAFVLHKKGKIGVTAMKNSTSKEVPLPSITLDDVGGLPEEMKEEILQTLEIIKDPDKSAKVGVEAPKGILLYGPPGTGKTLLAQAIAREIGASFFTASGSAFNELFVGVGASRVRSLFENARKQKPAVIFIDEVDALAGKRKAHGGEETEKTLTELLVQLDGGHDNESVLFIAATNRKDMLDDAFLRPGRIDFTFNVPLPDTKGRREIIDIHTKGRNLAQDVVASLGILAESTSGFSGAEINSLFESASRRAVREGREQINKKDLDYAIDRTILGSTSRSLNDPETKRRVAIHEAGHALVQAVTKPGTVRKATIIPRGQALGYVAPIQKELHLSTTSELLDQVSMILAGGVAERLYFGEHSIGVSGDVQQAKKLLEQMVDTGMLQDGFTLTFQKQKKEEKMQELFNDALEKTKNIIKSYQTEYDNLVEMLMHKETLDGSEVQEIVSGQRNNLDNDYAYNV</sequence>
<dbReference type="Proteomes" id="UP000680670">
    <property type="component" value="Unassembled WGS sequence"/>
</dbReference>